<comment type="caution">
    <text evidence="2">The sequence shown here is derived from an EMBL/GenBank/DDBJ whole genome shotgun (WGS) entry which is preliminary data.</text>
</comment>
<organism evidence="2 3">
    <name type="scientific">Streptomyces sanglieri</name>
    <dbReference type="NCBI Taxonomy" id="193460"/>
    <lineage>
        <taxon>Bacteria</taxon>
        <taxon>Bacillati</taxon>
        <taxon>Actinomycetota</taxon>
        <taxon>Actinomycetes</taxon>
        <taxon>Kitasatosporales</taxon>
        <taxon>Streptomycetaceae</taxon>
        <taxon>Streptomyces</taxon>
    </lineage>
</organism>
<dbReference type="EMBL" id="JBHTGL010000008">
    <property type="protein sequence ID" value="MFD0627147.1"/>
    <property type="molecule type" value="Genomic_DNA"/>
</dbReference>
<gene>
    <name evidence="2" type="ORF">ACFQ2K_35170</name>
</gene>
<feature type="signal peptide" evidence="1">
    <location>
        <begin position="1"/>
        <end position="26"/>
    </location>
</feature>
<name>A0ABW2X386_9ACTN</name>
<dbReference type="Pfam" id="PF03995">
    <property type="entry name" value="Inhibitor_I36"/>
    <property type="match status" value="1"/>
</dbReference>
<sequence length="129" mass="13780">MNRFSALAITSLALALGLATGPAATAATGNAAPESARASFSCSPGYFCIYSDWNGGGTRCQWSDKQRANTADDCSFIQRGQNVRSVWNATGHRVQYYTQTNYNARVGSTPAGNGGNLQGNYQIRSFKPQ</sequence>
<dbReference type="Proteomes" id="UP001596915">
    <property type="component" value="Unassembled WGS sequence"/>
</dbReference>
<evidence type="ECO:0000313" key="2">
    <source>
        <dbReference type="EMBL" id="MFD0627147.1"/>
    </source>
</evidence>
<keyword evidence="1" id="KW-0732">Signal</keyword>
<proteinExistence type="predicted"/>
<reference evidence="3" key="1">
    <citation type="journal article" date="2019" name="Int. J. Syst. Evol. Microbiol.">
        <title>The Global Catalogue of Microorganisms (GCM) 10K type strain sequencing project: providing services to taxonomists for standard genome sequencing and annotation.</title>
        <authorList>
            <consortium name="The Broad Institute Genomics Platform"/>
            <consortium name="The Broad Institute Genome Sequencing Center for Infectious Disease"/>
            <person name="Wu L."/>
            <person name="Ma J."/>
        </authorList>
    </citation>
    <scope>NUCLEOTIDE SEQUENCE [LARGE SCALE GENOMIC DNA]</scope>
    <source>
        <strain evidence="3">JCM 12607</strain>
    </source>
</reference>
<accession>A0ABW2X386</accession>
<evidence type="ECO:0000313" key="3">
    <source>
        <dbReference type="Proteomes" id="UP001596915"/>
    </source>
</evidence>
<protein>
    <submittedName>
        <fullName evidence="2">Peptidase inhibitor family I36 protein</fullName>
    </submittedName>
</protein>
<evidence type="ECO:0000256" key="1">
    <source>
        <dbReference type="SAM" id="SignalP"/>
    </source>
</evidence>
<feature type="chain" id="PRO_5046793295" evidence="1">
    <location>
        <begin position="27"/>
        <end position="129"/>
    </location>
</feature>
<keyword evidence="3" id="KW-1185">Reference proteome</keyword>